<feature type="chain" id="PRO_5004826397" evidence="2">
    <location>
        <begin position="19"/>
        <end position="107"/>
    </location>
</feature>
<evidence type="ECO:0000256" key="1">
    <source>
        <dbReference type="SAM" id="Phobius"/>
    </source>
</evidence>
<dbReference type="KEGG" id="nai:NECAME_16864"/>
<dbReference type="EMBL" id="KI657785">
    <property type="protein sequence ID" value="ETN85196.1"/>
    <property type="molecule type" value="Genomic_DNA"/>
</dbReference>
<protein>
    <submittedName>
        <fullName evidence="3">Uncharacterized protein</fullName>
    </submittedName>
</protein>
<dbReference type="Proteomes" id="UP000053676">
    <property type="component" value="Unassembled WGS sequence"/>
</dbReference>
<proteinExistence type="predicted"/>
<keyword evidence="1" id="KW-0472">Membrane</keyword>
<feature type="transmembrane region" description="Helical" evidence="1">
    <location>
        <begin position="83"/>
        <end position="102"/>
    </location>
</feature>
<gene>
    <name evidence="3" type="ORF">NECAME_16864</name>
</gene>
<evidence type="ECO:0000313" key="3">
    <source>
        <dbReference type="EMBL" id="ETN85196.1"/>
    </source>
</evidence>
<dbReference type="CTD" id="25356890"/>
<accession>W2TVV9</accession>
<organism evidence="3 4">
    <name type="scientific">Necator americanus</name>
    <name type="common">Human hookworm</name>
    <dbReference type="NCBI Taxonomy" id="51031"/>
    <lineage>
        <taxon>Eukaryota</taxon>
        <taxon>Metazoa</taxon>
        <taxon>Ecdysozoa</taxon>
        <taxon>Nematoda</taxon>
        <taxon>Chromadorea</taxon>
        <taxon>Rhabditida</taxon>
        <taxon>Rhabditina</taxon>
        <taxon>Rhabditomorpha</taxon>
        <taxon>Strongyloidea</taxon>
        <taxon>Ancylostomatidae</taxon>
        <taxon>Bunostominae</taxon>
        <taxon>Necator</taxon>
    </lineage>
</organism>
<keyword evidence="1" id="KW-1133">Transmembrane helix</keyword>
<name>W2TVV9_NECAM</name>
<evidence type="ECO:0000313" key="4">
    <source>
        <dbReference type="Proteomes" id="UP000053676"/>
    </source>
</evidence>
<keyword evidence="1" id="KW-0812">Transmembrane</keyword>
<keyword evidence="4" id="KW-1185">Reference proteome</keyword>
<evidence type="ECO:0000256" key="2">
    <source>
        <dbReference type="SAM" id="SignalP"/>
    </source>
</evidence>
<keyword evidence="2" id="KW-0732">Signal</keyword>
<dbReference type="AlphaFoldDB" id="W2TVV9"/>
<dbReference type="GeneID" id="25356890"/>
<feature type="signal peptide" evidence="2">
    <location>
        <begin position="1"/>
        <end position="18"/>
    </location>
</feature>
<sequence length="107" mass="11600">MNRVLQILLASFFASGYAQYGAIYGFEYGYGQFLSSTTGLVSSSSFLKFVLFCKGIPPPVPPPPYPIYQPYGYVYGYDPQPGSVESIVGGALMGTAFGLLFGKKKKK</sequence>
<reference evidence="4" key="1">
    <citation type="journal article" date="2014" name="Nat. Genet.">
        <title>Genome of the human hookworm Necator americanus.</title>
        <authorList>
            <person name="Tang Y.T."/>
            <person name="Gao X."/>
            <person name="Rosa B.A."/>
            <person name="Abubucker S."/>
            <person name="Hallsworth-Pepin K."/>
            <person name="Martin J."/>
            <person name="Tyagi R."/>
            <person name="Heizer E."/>
            <person name="Zhang X."/>
            <person name="Bhonagiri-Palsikar V."/>
            <person name="Minx P."/>
            <person name="Warren W.C."/>
            <person name="Wang Q."/>
            <person name="Zhan B."/>
            <person name="Hotez P.J."/>
            <person name="Sternberg P.W."/>
            <person name="Dougall A."/>
            <person name="Gaze S.T."/>
            <person name="Mulvenna J."/>
            <person name="Sotillo J."/>
            <person name="Ranganathan S."/>
            <person name="Rabelo E.M."/>
            <person name="Wilson R.K."/>
            <person name="Felgner P.L."/>
            <person name="Bethony J."/>
            <person name="Hawdon J.M."/>
            <person name="Gasser R.B."/>
            <person name="Loukas A."/>
            <person name="Mitreva M."/>
        </authorList>
    </citation>
    <scope>NUCLEOTIDE SEQUENCE [LARGE SCALE GENOMIC DNA]</scope>
</reference>